<name>A0A558HKH2_9GAMM</name>
<sequence length="747" mass="83181">MSLSSTQTPSCVTPDAHWLSEQQWLSLSADGIQLQLDLSAGLVTLAHFGRQTVIDPAQHRLMSGAATPQASLDILPPNTLFNDAGQGFAGHPAVMGDRAGHHWLTDMRLREDESDRNSAVACSTDNHGAHARLTLIDRLSELEVVLSLTLTLEGVLRQQTILTNHGSAAYRLEWLAACCLPLPVRFEECMSFGGRWVQEFTETRHTLSEGAFTLENRRGRSSHQRVPSLIVGTEGFSEQRGEVISTHLAWSGNHRLLVERQFDGSTQLQMGALLLPGEQALAPGESLTTPEVVMAWSDNGINEASQRMHRTLRARLDWPTEDKPRPVHVNTWEALYFDHDAARLDELVTAAGDVGAERFVLDDGWFVGRDGERAALGDWYLDKAKYPDGLGPLIDAVHAQGMEFGLWVEPEMVNPDSDLYRAHPDWILGIEGRDQPLGRYQCVLDLTRTDVADYLFARLDALLSEYPIKYLKWDMNRDLTHAATQSGERIGMPAAHAQVEALYELLARLRQAHPTVEIESCASGGARTDHGILRHTHRVWTSDCNDPHERTHIQRGASRFLPPELLGAHIGPQHAHTTSRRTSLAFRASTALFGHLGLELDVSQLDQNERTALRVWIERYKTLRGLLHAGVSWRLDCLDPHQHAHGVVSADGRQALFSISQLAMPRHALPAPQPLAGLTPEMHYRLELVELPEHPERRMKQLPAWIQAQLDGQTITVSGEYLLRDGLALPVLDPDQTILIQLSAVEM</sequence>
<comment type="catalytic activity">
    <reaction evidence="1 5">
        <text>Hydrolysis of terminal, non-reducing alpha-D-galactose residues in alpha-D-galactosides, including galactose oligosaccharides, galactomannans and galactolipids.</text>
        <dbReference type="EC" id="3.2.1.22"/>
    </reaction>
</comment>
<dbReference type="Pfam" id="PF16874">
    <property type="entry name" value="Glyco_hydro_36C"/>
    <property type="match status" value="1"/>
</dbReference>
<dbReference type="FunFam" id="3.20.20.70:FF:000118">
    <property type="entry name" value="Alpha-galactosidase"/>
    <property type="match status" value="1"/>
</dbReference>
<dbReference type="Gene3D" id="2.70.98.60">
    <property type="entry name" value="alpha-galactosidase from lactobacil brevis"/>
    <property type="match status" value="1"/>
</dbReference>
<feature type="binding site" evidence="7">
    <location>
        <position position="196"/>
    </location>
    <ligand>
        <name>substrate</name>
    </ligand>
</feature>
<keyword evidence="11" id="KW-1185">Reference proteome</keyword>
<feature type="active site" description="Proton donor" evidence="6">
    <location>
        <position position="543"/>
    </location>
</feature>
<dbReference type="AlphaFoldDB" id="A0A558HKH2"/>
<evidence type="ECO:0000256" key="7">
    <source>
        <dbReference type="PIRSR" id="PIRSR005536-2"/>
    </source>
</evidence>
<evidence type="ECO:0000256" key="1">
    <source>
        <dbReference type="ARBA" id="ARBA00001255"/>
    </source>
</evidence>
<comment type="caution">
    <text evidence="10">The sequence shown here is derived from an EMBL/GenBank/DDBJ whole genome shotgun (WGS) entry which is preliminary data.</text>
</comment>
<dbReference type="Gene3D" id="3.20.20.70">
    <property type="entry name" value="Aldolase class I"/>
    <property type="match status" value="1"/>
</dbReference>
<dbReference type="PRINTS" id="PR00743">
    <property type="entry name" value="GLHYDRLASE36"/>
</dbReference>
<feature type="binding site" evidence="7">
    <location>
        <position position="439"/>
    </location>
    <ligand>
        <name>substrate</name>
    </ligand>
</feature>
<dbReference type="Pfam" id="PF02065">
    <property type="entry name" value="Melibiase"/>
    <property type="match status" value="1"/>
</dbReference>
<comment type="similarity">
    <text evidence="5">Belongs to the glycosyl hydrolase.</text>
</comment>
<dbReference type="STRING" id="553385.GCA_000591415_03113"/>
<dbReference type="InterPro" id="IPR017853">
    <property type="entry name" value="GH"/>
</dbReference>
<dbReference type="PANTHER" id="PTHR43053">
    <property type="entry name" value="GLYCOSIDASE FAMILY 31"/>
    <property type="match status" value="1"/>
</dbReference>
<feature type="domain" description="Glycosyl hydrolase family 36 C-terminal" evidence="8">
    <location>
        <begin position="644"/>
        <end position="732"/>
    </location>
</feature>
<dbReference type="GO" id="GO:0004557">
    <property type="term" value="F:alpha-galactosidase activity"/>
    <property type="evidence" value="ECO:0007669"/>
    <property type="project" value="UniProtKB-UniRule"/>
</dbReference>
<evidence type="ECO:0000256" key="5">
    <source>
        <dbReference type="PIRNR" id="PIRNR005536"/>
    </source>
</evidence>
<dbReference type="InterPro" id="IPR050985">
    <property type="entry name" value="Alpha-glycosidase_related"/>
</dbReference>
<feature type="binding site" evidence="7">
    <location>
        <begin position="362"/>
        <end position="363"/>
    </location>
    <ligand>
        <name>substrate</name>
    </ligand>
</feature>
<feature type="binding site" evidence="7">
    <location>
        <position position="521"/>
    </location>
    <ligand>
        <name>substrate</name>
    </ligand>
</feature>
<dbReference type="OrthoDB" id="9758822at2"/>
<proteinExistence type="inferred from homology"/>
<keyword evidence="3 5" id="KW-0378">Hydrolase</keyword>
<dbReference type="CDD" id="cd14791">
    <property type="entry name" value="GH36"/>
    <property type="match status" value="1"/>
</dbReference>
<evidence type="ECO:0000256" key="2">
    <source>
        <dbReference type="ARBA" id="ARBA00012755"/>
    </source>
</evidence>
<protein>
    <recommendedName>
        <fullName evidence="2 5">Alpha-galactosidase</fullName>
        <ecNumber evidence="2 5">3.2.1.22</ecNumber>
    </recommendedName>
</protein>
<evidence type="ECO:0000259" key="8">
    <source>
        <dbReference type="Pfam" id="PF16874"/>
    </source>
</evidence>
<evidence type="ECO:0000256" key="3">
    <source>
        <dbReference type="ARBA" id="ARBA00022801"/>
    </source>
</evidence>
<dbReference type="InterPro" id="IPR038417">
    <property type="entry name" value="Alpga-gal_N_sf"/>
</dbReference>
<dbReference type="RefSeq" id="WP_144727658.1">
    <property type="nucleotide sequence ID" value="NZ_CAWOWR010000127.1"/>
</dbReference>
<dbReference type="EMBL" id="VNFH01000007">
    <property type="protein sequence ID" value="TVU69636.1"/>
    <property type="molecule type" value="Genomic_DNA"/>
</dbReference>
<dbReference type="InterPro" id="IPR031704">
    <property type="entry name" value="Glyco_hydro_36_N"/>
</dbReference>
<feature type="binding site" evidence="7">
    <location>
        <position position="543"/>
    </location>
    <ligand>
        <name>substrate</name>
    </ligand>
</feature>
<dbReference type="SUPFAM" id="SSF51445">
    <property type="entry name" value="(Trans)glycosidases"/>
    <property type="match status" value="1"/>
</dbReference>
<evidence type="ECO:0000256" key="6">
    <source>
        <dbReference type="PIRSR" id="PIRSR005536-1"/>
    </source>
</evidence>
<reference evidence="10 11" key="1">
    <citation type="submission" date="2019-07" db="EMBL/GenBank/DDBJ databases">
        <title>Diversity of Bacteria from Kongsfjorden, Arctic.</title>
        <authorList>
            <person name="Yu Y."/>
        </authorList>
    </citation>
    <scope>NUCLEOTIDE SEQUENCE [LARGE SCALE GENOMIC DNA]</scope>
    <source>
        <strain evidence="10 11">SM1923</strain>
    </source>
</reference>
<evidence type="ECO:0000259" key="9">
    <source>
        <dbReference type="Pfam" id="PF16875"/>
    </source>
</evidence>
<evidence type="ECO:0000256" key="4">
    <source>
        <dbReference type="ARBA" id="ARBA00023295"/>
    </source>
</evidence>
<feature type="binding site" evidence="7">
    <location>
        <begin position="472"/>
        <end position="476"/>
    </location>
    <ligand>
        <name>substrate</name>
    </ligand>
</feature>
<evidence type="ECO:0000313" key="11">
    <source>
        <dbReference type="Proteomes" id="UP000319941"/>
    </source>
</evidence>
<evidence type="ECO:0000313" key="10">
    <source>
        <dbReference type="EMBL" id="TVU69636.1"/>
    </source>
</evidence>
<organism evidence="10 11">
    <name type="scientific">Cobetia crustatorum</name>
    <dbReference type="NCBI Taxonomy" id="553385"/>
    <lineage>
        <taxon>Bacteria</taxon>
        <taxon>Pseudomonadati</taxon>
        <taxon>Pseudomonadota</taxon>
        <taxon>Gammaproteobacteria</taxon>
        <taxon>Oceanospirillales</taxon>
        <taxon>Halomonadaceae</taxon>
        <taxon>Cobetia</taxon>
    </lineage>
</organism>
<feature type="active site" description="Nucleophile" evidence="6">
    <location>
        <position position="474"/>
    </location>
</feature>
<dbReference type="InterPro" id="IPR031705">
    <property type="entry name" value="Glyco_hydro_36_C"/>
</dbReference>
<dbReference type="GO" id="GO:0016052">
    <property type="term" value="P:carbohydrate catabolic process"/>
    <property type="evidence" value="ECO:0007669"/>
    <property type="project" value="InterPro"/>
</dbReference>
<feature type="domain" description="Glycosyl hydrolase family 36 N-terminal" evidence="9">
    <location>
        <begin position="43"/>
        <end position="272"/>
    </location>
</feature>
<accession>A0A558HKH2</accession>
<gene>
    <name evidence="10" type="ORF">FQP86_11040</name>
</gene>
<dbReference type="EC" id="3.2.1.22" evidence="2 5"/>
<dbReference type="InterPro" id="IPR013785">
    <property type="entry name" value="Aldolase_TIM"/>
</dbReference>
<keyword evidence="4 5" id="KW-0326">Glycosidase</keyword>
<dbReference type="InterPro" id="IPR002252">
    <property type="entry name" value="Glyco_hydro_36"/>
</dbReference>
<dbReference type="PANTHER" id="PTHR43053:SF3">
    <property type="entry name" value="ALPHA-GALACTOSIDASE C-RELATED"/>
    <property type="match status" value="1"/>
</dbReference>
<dbReference type="Proteomes" id="UP000319941">
    <property type="component" value="Unassembled WGS sequence"/>
</dbReference>
<dbReference type="PIRSF" id="PIRSF005536">
    <property type="entry name" value="Agal"/>
    <property type="match status" value="1"/>
</dbReference>
<dbReference type="Pfam" id="PF16875">
    <property type="entry name" value="Glyco_hydro_36N"/>
    <property type="match status" value="1"/>
</dbReference>